<keyword evidence="4" id="KW-1185">Reference proteome</keyword>
<dbReference type="PANTHER" id="PTHR12505:SF24">
    <property type="entry name" value="PROTEIN WINGED EYE"/>
    <property type="match status" value="1"/>
</dbReference>
<dbReference type="InterPro" id="IPR001025">
    <property type="entry name" value="BAH_dom"/>
</dbReference>
<feature type="non-terminal residue" evidence="3">
    <location>
        <position position="1"/>
    </location>
</feature>
<dbReference type="Proteomes" id="UP000001593">
    <property type="component" value="Unassembled WGS sequence"/>
</dbReference>
<evidence type="ECO:0000313" key="4">
    <source>
        <dbReference type="Proteomes" id="UP000001593"/>
    </source>
</evidence>
<accession>A7RKM4</accession>
<evidence type="ECO:0000256" key="1">
    <source>
        <dbReference type="SAM" id="MobiDB-lite"/>
    </source>
</evidence>
<sequence length="160" mass="18381">QLWQWSGKSTQNKRKGKGRKSFYKSIARGDETISVGECAVFTSNPSKSHNLPYVGKIESMWEGWNGCMVVKVRWYYHPEETKQGRRPGDVQNSLYRSTHVDENEIQTISHKCEVVSPEDYKERVTSQDTMATRSSSNERFGRLFCCTGSYDPSTEKIDPL</sequence>
<dbReference type="PROSITE" id="PS51038">
    <property type="entry name" value="BAH"/>
    <property type="match status" value="1"/>
</dbReference>
<reference evidence="3 4" key="1">
    <citation type="journal article" date="2007" name="Science">
        <title>Sea anemone genome reveals ancestral eumetazoan gene repertoire and genomic organization.</title>
        <authorList>
            <person name="Putnam N.H."/>
            <person name="Srivastava M."/>
            <person name="Hellsten U."/>
            <person name="Dirks B."/>
            <person name="Chapman J."/>
            <person name="Salamov A."/>
            <person name="Terry A."/>
            <person name="Shapiro H."/>
            <person name="Lindquist E."/>
            <person name="Kapitonov V.V."/>
            <person name="Jurka J."/>
            <person name="Genikhovich G."/>
            <person name="Grigoriev I.V."/>
            <person name="Lucas S.M."/>
            <person name="Steele R.E."/>
            <person name="Finnerty J.R."/>
            <person name="Technau U."/>
            <person name="Martindale M.Q."/>
            <person name="Rokhsar D.S."/>
        </authorList>
    </citation>
    <scope>NUCLEOTIDE SEQUENCE [LARGE SCALE GENOMIC DNA]</scope>
    <source>
        <strain evidence="4">CH2 X CH6</strain>
    </source>
</reference>
<dbReference type="AlphaFoldDB" id="A7RKM4"/>
<dbReference type="PANTHER" id="PTHR12505">
    <property type="entry name" value="PHD FINGER TRANSCRIPTION FACTOR"/>
    <property type="match status" value="1"/>
</dbReference>
<dbReference type="HOGENOM" id="CLU_099194_0_0_1"/>
<dbReference type="STRING" id="45351.A7RKM4"/>
<dbReference type="GO" id="GO:0003682">
    <property type="term" value="F:chromatin binding"/>
    <property type="evidence" value="ECO:0007669"/>
    <property type="project" value="InterPro"/>
</dbReference>
<dbReference type="KEGG" id="nve:5520150"/>
<feature type="compositionally biased region" description="Basic residues" evidence="1">
    <location>
        <begin position="11"/>
        <end position="20"/>
    </location>
</feature>
<name>A7RKM4_NEMVE</name>
<dbReference type="Gene3D" id="2.30.30.490">
    <property type="match status" value="1"/>
</dbReference>
<feature type="compositionally biased region" description="Polar residues" evidence="1">
    <location>
        <begin position="1"/>
        <end position="10"/>
    </location>
</feature>
<organism evidence="3 4">
    <name type="scientific">Nematostella vectensis</name>
    <name type="common">Starlet sea anemone</name>
    <dbReference type="NCBI Taxonomy" id="45351"/>
    <lineage>
        <taxon>Eukaryota</taxon>
        <taxon>Metazoa</taxon>
        <taxon>Cnidaria</taxon>
        <taxon>Anthozoa</taxon>
        <taxon>Hexacorallia</taxon>
        <taxon>Actiniaria</taxon>
        <taxon>Edwardsiidae</taxon>
        <taxon>Nematostella</taxon>
    </lineage>
</organism>
<dbReference type="eggNOG" id="KOG1886">
    <property type="taxonomic scope" value="Eukaryota"/>
</dbReference>
<gene>
    <name evidence="3" type="ORF">NEMVEDRAFT_v1g84801</name>
</gene>
<dbReference type="InParanoid" id="A7RKM4"/>
<evidence type="ECO:0000259" key="2">
    <source>
        <dbReference type="PROSITE" id="PS51038"/>
    </source>
</evidence>
<feature type="region of interest" description="Disordered" evidence="1">
    <location>
        <begin position="1"/>
        <end position="20"/>
    </location>
</feature>
<dbReference type="InterPro" id="IPR043151">
    <property type="entry name" value="BAH_sf"/>
</dbReference>
<dbReference type="EMBL" id="DS469516">
    <property type="protein sequence ID" value="EDO47932.1"/>
    <property type="molecule type" value="Genomic_DNA"/>
</dbReference>
<protein>
    <recommendedName>
        <fullName evidence="2">BAH domain-containing protein</fullName>
    </recommendedName>
</protein>
<proteinExistence type="predicted"/>
<dbReference type="PhylomeDB" id="A7RKM4"/>
<evidence type="ECO:0000313" key="3">
    <source>
        <dbReference type="EMBL" id="EDO47932.1"/>
    </source>
</evidence>
<feature type="domain" description="BAH" evidence="2">
    <location>
        <begin position="31"/>
        <end position="160"/>
    </location>
</feature>
<dbReference type="Pfam" id="PF01426">
    <property type="entry name" value="BAH"/>
    <property type="match status" value="1"/>
</dbReference>
<dbReference type="SMART" id="SM00439">
    <property type="entry name" value="BAH"/>
    <property type="match status" value="1"/>
</dbReference>
<dbReference type="InterPro" id="IPR052429">
    <property type="entry name" value="BAH_domain_protein"/>
</dbReference>